<dbReference type="NCBIfam" id="NF038032">
    <property type="entry name" value="CehA_McbA_metalo"/>
    <property type="match status" value="1"/>
</dbReference>
<dbReference type="eggNOG" id="COG0304">
    <property type="taxonomic scope" value="Bacteria"/>
</dbReference>
<reference evidence="2 3" key="1">
    <citation type="submission" date="2012-02" db="EMBL/GenBank/DDBJ databases">
        <title>Complete sequence of chromosome of Singulisphaera acidiphila DSM 18658.</title>
        <authorList>
            <consortium name="US DOE Joint Genome Institute (JGI-PGF)"/>
            <person name="Lucas S."/>
            <person name="Copeland A."/>
            <person name="Lapidus A."/>
            <person name="Glavina del Rio T."/>
            <person name="Dalin E."/>
            <person name="Tice H."/>
            <person name="Bruce D."/>
            <person name="Goodwin L."/>
            <person name="Pitluck S."/>
            <person name="Peters L."/>
            <person name="Ovchinnikova G."/>
            <person name="Chertkov O."/>
            <person name="Kyrpides N."/>
            <person name="Mavromatis K."/>
            <person name="Ivanova N."/>
            <person name="Brettin T."/>
            <person name="Detter J.C."/>
            <person name="Han C."/>
            <person name="Larimer F."/>
            <person name="Land M."/>
            <person name="Hauser L."/>
            <person name="Markowitz V."/>
            <person name="Cheng J.-F."/>
            <person name="Hugenholtz P."/>
            <person name="Woyke T."/>
            <person name="Wu D."/>
            <person name="Tindall B."/>
            <person name="Pomrenke H."/>
            <person name="Brambilla E."/>
            <person name="Klenk H.-P."/>
            <person name="Eisen J.A."/>
        </authorList>
    </citation>
    <scope>NUCLEOTIDE SEQUENCE [LARGE SCALE GENOMIC DNA]</scope>
    <source>
        <strain evidence="3">ATCC BAA-1392 / DSM 18658 / VKM B-2454 / MOB10</strain>
    </source>
</reference>
<organism evidence="2 3">
    <name type="scientific">Singulisphaera acidiphila (strain ATCC BAA-1392 / DSM 18658 / VKM B-2454 / MOB10)</name>
    <dbReference type="NCBI Taxonomy" id="886293"/>
    <lineage>
        <taxon>Bacteria</taxon>
        <taxon>Pseudomonadati</taxon>
        <taxon>Planctomycetota</taxon>
        <taxon>Planctomycetia</taxon>
        <taxon>Isosphaerales</taxon>
        <taxon>Isosphaeraceae</taxon>
        <taxon>Singulisphaera</taxon>
    </lineage>
</organism>
<evidence type="ECO:0000313" key="2">
    <source>
        <dbReference type="EMBL" id="AGA28656.1"/>
    </source>
</evidence>
<feature type="chain" id="PRO_5003940182" description="Carboxypeptidase regulatory-like domain-containing protein" evidence="1">
    <location>
        <begin position="25"/>
        <end position="847"/>
    </location>
</feature>
<evidence type="ECO:0000256" key="1">
    <source>
        <dbReference type="SAM" id="SignalP"/>
    </source>
</evidence>
<accession>L0DJ12</accession>
<dbReference type="Gene3D" id="3.20.20.140">
    <property type="entry name" value="Metal-dependent hydrolases"/>
    <property type="match status" value="1"/>
</dbReference>
<evidence type="ECO:0000313" key="3">
    <source>
        <dbReference type="Proteomes" id="UP000010798"/>
    </source>
</evidence>
<dbReference type="Proteomes" id="UP000010798">
    <property type="component" value="Chromosome"/>
</dbReference>
<dbReference type="STRING" id="886293.Sinac_4467"/>
<keyword evidence="3" id="KW-1185">Reference proteome</keyword>
<dbReference type="SUPFAM" id="SSF89550">
    <property type="entry name" value="PHP domain-like"/>
    <property type="match status" value="1"/>
</dbReference>
<evidence type="ECO:0008006" key="4">
    <source>
        <dbReference type="Google" id="ProtNLM"/>
    </source>
</evidence>
<dbReference type="InterPro" id="IPR016195">
    <property type="entry name" value="Pol/histidinol_Pase-like"/>
</dbReference>
<feature type="signal peptide" evidence="1">
    <location>
        <begin position="1"/>
        <end position="24"/>
    </location>
</feature>
<dbReference type="RefSeq" id="WP_015247772.1">
    <property type="nucleotide sequence ID" value="NC_019892.1"/>
</dbReference>
<dbReference type="EMBL" id="CP003364">
    <property type="protein sequence ID" value="AGA28656.1"/>
    <property type="molecule type" value="Genomic_DNA"/>
</dbReference>
<protein>
    <recommendedName>
        <fullName evidence="4">Carboxypeptidase regulatory-like domain-containing protein</fullName>
    </recommendedName>
</protein>
<dbReference type="KEGG" id="saci:Sinac_4467"/>
<dbReference type="OrthoDB" id="223284at2"/>
<proteinExistence type="predicted"/>
<dbReference type="AlphaFoldDB" id="L0DJ12"/>
<gene>
    <name evidence="2" type="ordered locus">Sinac_4467</name>
</gene>
<name>L0DJ12_SINAD</name>
<keyword evidence="1" id="KW-0732">Signal</keyword>
<sequence length="847" mass="92124">MTAVMYQRLLAPLLLVSLALPARGADLVALSPQTVDRFLPQGKEVDGIYGDFALANDQLIAVVAHPKRGRNANMGVREVGGALIDLTRRDRQSDQLSAFYPGAQLREFKFAGIEVEAPKMYEVGELDRVFVQARRVTLKLVAAPREKEPDVEVSYTLEDGWPSVLVTTTFANRGTTPIDADLLDAIRADHSFESSPEVSTPLFWAYDKHFGQAYGVAAEGLEILAANARRLLLRYRDHDGKTSVRIAPGATYRFARRVIPGANLFDVRRVADQLAGKKDRPVRLTVKDEAGRPVSEADVVLALSGKPYAWGRTNDAGQVQMSANEAAGELTVSAVGHGSKTVALAPDSPETLAVEVPVAATVVARITDGEGKDTPCKVQFLGRDGTKSPDFGPDSGEHAVKNVYYSHDGRFRRDLEPGSYDVIVSYGPEYDAVFAKVDAKRGEETLLEAKLVRSVKTDGWISADFHSHSSPSGDNTASQFGRVLNLLCEQIDFAPCTEHNRLSTYEPHLKRLGAERRMATCVGMELTGLPLPLNHQNAFPLVLRPYTQDNGGPTADSDSEIQIDRLAFWDGGSDKLVQVNHPDLGWMFHDRNGDGTLDTGFAAMRGKMDVIEVHPLHTIFAKPTTQAGGKTHNNTVVNWLQLLNRGHRIPGVVNTDAHYNFHGSGFLRNYLRSPTDDPAEIRTLDVVHAAERGNLVMTSGPFLEVELRAEGGAGAAAIPGNDLSAPGGEAMLKVRVQCPNWFDVDRVQVFLNGHPSESLNFTRESAPGRFSDGVLKFEQEIPLRLDRDTHVVVAAIGERSTLGPVMGPDHAKDKPVAVSNPIFVDVDGGDFKPSGDPLGELPVKGGR</sequence>
<dbReference type="HOGENOM" id="CLU_336457_0_0_0"/>